<feature type="region of interest" description="Disordered" evidence="7">
    <location>
        <begin position="1742"/>
        <end position="1787"/>
    </location>
</feature>
<dbReference type="GO" id="GO:0008270">
    <property type="term" value="F:zinc ion binding"/>
    <property type="evidence" value="ECO:0007669"/>
    <property type="project" value="UniProtKB-KW"/>
</dbReference>
<feature type="repeat" description="ANK" evidence="6">
    <location>
        <begin position="1302"/>
        <end position="1334"/>
    </location>
</feature>
<feature type="compositionally biased region" description="Low complexity" evidence="7">
    <location>
        <begin position="1851"/>
        <end position="1861"/>
    </location>
</feature>
<dbReference type="Pfam" id="PF24883">
    <property type="entry name" value="NPHP3_N"/>
    <property type="match status" value="1"/>
</dbReference>
<feature type="compositionally biased region" description="Acidic residues" evidence="7">
    <location>
        <begin position="1862"/>
        <end position="1871"/>
    </location>
</feature>
<feature type="repeat" description="ANK" evidence="6">
    <location>
        <begin position="1437"/>
        <end position="1472"/>
    </location>
</feature>
<feature type="repeat" description="ANK" evidence="6">
    <location>
        <begin position="1202"/>
        <end position="1236"/>
    </location>
</feature>
<dbReference type="InterPro" id="IPR056884">
    <property type="entry name" value="NPHP3-like_N"/>
</dbReference>
<dbReference type="PRINTS" id="PR01415">
    <property type="entry name" value="ANKYRIN"/>
</dbReference>
<dbReference type="PANTHER" id="PTHR24198">
    <property type="entry name" value="ANKYRIN REPEAT AND PROTEIN KINASE DOMAIN-CONTAINING PROTEIN"/>
    <property type="match status" value="1"/>
</dbReference>
<dbReference type="InterPro" id="IPR002110">
    <property type="entry name" value="Ankyrin_rpt"/>
</dbReference>
<feature type="compositionally biased region" description="Basic and acidic residues" evidence="7">
    <location>
        <begin position="1742"/>
        <end position="1754"/>
    </location>
</feature>
<dbReference type="InterPro" id="IPR043145">
    <property type="entry name" value="Znf_ZZ_sf"/>
</dbReference>
<evidence type="ECO:0000313" key="9">
    <source>
        <dbReference type="EMBL" id="KAH6876599.1"/>
    </source>
</evidence>
<dbReference type="OrthoDB" id="341259at2759"/>
<dbReference type="SUPFAM" id="SSF57850">
    <property type="entry name" value="RING/U-box"/>
    <property type="match status" value="1"/>
</dbReference>
<evidence type="ECO:0000259" key="8">
    <source>
        <dbReference type="Pfam" id="PF24883"/>
    </source>
</evidence>
<evidence type="ECO:0000256" key="7">
    <source>
        <dbReference type="SAM" id="MobiDB-lite"/>
    </source>
</evidence>
<feature type="region of interest" description="Disordered" evidence="7">
    <location>
        <begin position="1"/>
        <end position="79"/>
    </location>
</feature>
<name>A0A9P8VVT4_9HYPO</name>
<protein>
    <submittedName>
        <fullName evidence="9">Ankyrin repeat-containing domain protein</fullName>
    </submittedName>
</protein>
<sequence length="1871" mass="206371">MSDPGSDSSSASSASVSSRAASPQPQAETTPNEDTIDEEKKGAGDENESDAAPEPDPDADNEDLEANSTEHSVEDPDAESVHVASGIAFRDDDALPEGILSVDFVVIHGIYDRWDGEGGNGSGSSTWVRECIKDLNSCSRALTYEYDANQVFSGSRSRESIHRIALKLLRGLTARRRNETRKRIICFHSNDIGGIIVKDALATAALEGSSSSWKEIAEMTRVLVFAGCPHRAFTNLEMEDKLSYFLFTSVTGGIPSNVQRPSAPSIRGLAKAVIEINGIFVESKIPLRNRIISVYSTDPNSDKNMSRVLDSHTAILGIPLEKRIPVPDDSDYVAVTKYLNTLEHDLAPTVEEAQFRFERKILSLASPVFPFHTDAQQGGGIPFTQEYSAWFDHQGPQLLYMHGNRVREAAEQVFIALDDVADKETKPTIVLYFSFDRWDVRCDSIRDMLSTFLAQIINHYPRLGEWIEILSTQLQHERGWTELDLVQLFERFRLSDEIEHVICVLNHFDECTKGSRTAFLESFAYAAQISEITWKVVVTSHKPGALTEELSGALAPFCVTIDLTASGLMPDTKADIEDELSRMTKSRPELTLQSEEVREELHSIANLDLLARHIICEQVILIDEWPDKSSTREILATLDLAQSEAKEDEARNDETLEKVLDWVLRKVPDQDTLRRALSWLLYSVRPLTIWELATVLCFESDQDRDGIVPRLSVVESVISKILGWLAGIVEVVQNEVRFRHPRLHNIMVEGSMAERPPSRPKYLWEEVKETAHSEITDLCLKYLSRASVRELIDKTFQVTDSKTFETPTFADRSNLASYAIQAWTHHYSLSSSRPDLSRVLSESVSGNLAEALARGHWALANTVTKSTTPSETLFPIFAGLGLLDVLKPQDQANAFRGLLEAASKGQAKTIRLLLKDFNFSESQLVEALAAVCSSGDEDVALELLDYIASKSEDTKAISWPPVLLYRAGWLGLDRFADKILTLGCSPDPETEVKAVLSASPLFQAARNCHAKTVQVLLKHNADTTFCGAYGRNTLHLVAAQGHAKIIKILVEEGNFDVEAHEGDGFTALYLASVWGQYKAVEQLLSLGADPNMSIPDTEENWAPLIVAADEGFKRCVQLLLDNKARIDIRGFDGTPLRYAAVGGHLEVCNILLAKGANPSSKLINPPLLIQIVVNSFSNPKANILDVLDRFLELDLDLNVKDEYEIPLLILAYRHEKKDFIVRRLLDHGADVNITNSKGQSTLLLAAMDLNTSIVSLLLERDDIKVNELDEANLAPLYFAAADSPSLQLLLEKGAKPDLGNNNGFTTLMYAAWFKYTDSVKLLLEHGASTELEYTGDAEHLVGWTALMCTTGHGDDETFRLIAEAEADMKHKSKQGLPVLHQAATGDRLPTMLEFPSRIDVNQTNEYDATALHVQDVSLENFKRLVNAGANIEAKNGVGNTPLAEAAKLRTPDCLDRVKYLLKKGANVNSLSPGEGTPLHLACRSQNMELVKLLVEHGADVTQTCDGIAGTPLIAACLPSNYAYDPEPEPLIRYLLDIEEDKPHARPKERRADVTVKSGLLGYPINAAALQGSSGAINLIMEQEGAKIDVRDDVGRMPIHFAALNGIRSFDAILGKGGDINAADKMGRTALHWAALACMAQVVEKILSLLTDKTALDVPDIDGWTPLCWAARGPSTSLSPIFATEYCDQAQTLKLLLENGANRIVVAKVNDEKWTPLKIARFSYTEGCDEAIELLKHGLVSDEEKEKEKEAKENTGDDEAEGSNSNKDGGNDSDEPDEFKSKKGNLRRSSCDGCEAIIRGLAYHCLTCADTNYCWKCHPHVALFHPTSHDFEQQGPWFKEEDSEADKEDLHSATSSSSSSDASDTESEASDS</sequence>
<evidence type="ECO:0000256" key="1">
    <source>
        <dbReference type="ARBA" id="ARBA00022723"/>
    </source>
</evidence>
<dbReference type="SUPFAM" id="SSF48403">
    <property type="entry name" value="Ankyrin repeat"/>
    <property type="match status" value="3"/>
</dbReference>
<reference evidence="9 10" key="1">
    <citation type="journal article" date="2021" name="Nat. Commun.">
        <title>Genetic determinants of endophytism in the Arabidopsis root mycobiome.</title>
        <authorList>
            <person name="Mesny F."/>
            <person name="Miyauchi S."/>
            <person name="Thiergart T."/>
            <person name="Pickel B."/>
            <person name="Atanasova L."/>
            <person name="Karlsson M."/>
            <person name="Huettel B."/>
            <person name="Barry K.W."/>
            <person name="Haridas S."/>
            <person name="Chen C."/>
            <person name="Bauer D."/>
            <person name="Andreopoulos W."/>
            <person name="Pangilinan J."/>
            <person name="LaButti K."/>
            <person name="Riley R."/>
            <person name="Lipzen A."/>
            <person name="Clum A."/>
            <person name="Drula E."/>
            <person name="Henrissat B."/>
            <person name="Kohler A."/>
            <person name="Grigoriev I.V."/>
            <person name="Martin F.M."/>
            <person name="Hacquard S."/>
        </authorList>
    </citation>
    <scope>NUCLEOTIDE SEQUENCE [LARGE SCALE GENOMIC DNA]</scope>
    <source>
        <strain evidence="9 10">MPI-CAGE-CH-0241</strain>
    </source>
</reference>
<feature type="repeat" description="ANK" evidence="6">
    <location>
        <begin position="1473"/>
        <end position="1505"/>
    </location>
</feature>
<dbReference type="Gene3D" id="1.25.40.20">
    <property type="entry name" value="Ankyrin repeat-containing domain"/>
    <property type="match status" value="3"/>
</dbReference>
<dbReference type="PANTHER" id="PTHR24198:SF165">
    <property type="entry name" value="ANKYRIN REPEAT-CONTAINING PROTEIN-RELATED"/>
    <property type="match status" value="1"/>
</dbReference>
<organism evidence="9 10">
    <name type="scientific">Thelonectria olida</name>
    <dbReference type="NCBI Taxonomy" id="1576542"/>
    <lineage>
        <taxon>Eukaryota</taxon>
        <taxon>Fungi</taxon>
        <taxon>Dikarya</taxon>
        <taxon>Ascomycota</taxon>
        <taxon>Pezizomycotina</taxon>
        <taxon>Sordariomycetes</taxon>
        <taxon>Hypocreomycetidae</taxon>
        <taxon>Hypocreales</taxon>
        <taxon>Nectriaceae</taxon>
        <taxon>Thelonectria</taxon>
    </lineage>
</organism>
<dbReference type="PROSITE" id="PS50297">
    <property type="entry name" value="ANK_REP_REGION"/>
    <property type="match status" value="6"/>
</dbReference>
<dbReference type="InterPro" id="IPR036770">
    <property type="entry name" value="Ankyrin_rpt-contain_sf"/>
</dbReference>
<evidence type="ECO:0000256" key="5">
    <source>
        <dbReference type="ARBA" id="ARBA00023043"/>
    </source>
</evidence>
<keyword evidence="1" id="KW-0479">Metal-binding</keyword>
<feature type="compositionally biased region" description="Acidic residues" evidence="7">
    <location>
        <begin position="45"/>
        <end position="65"/>
    </location>
</feature>
<feature type="region of interest" description="Disordered" evidence="7">
    <location>
        <begin position="1833"/>
        <end position="1871"/>
    </location>
</feature>
<proteinExistence type="predicted"/>
<evidence type="ECO:0000256" key="4">
    <source>
        <dbReference type="ARBA" id="ARBA00022833"/>
    </source>
</evidence>
<dbReference type="Gene3D" id="3.30.60.90">
    <property type="match status" value="1"/>
</dbReference>
<feature type="compositionally biased region" description="Polar residues" evidence="7">
    <location>
        <begin position="23"/>
        <end position="33"/>
    </location>
</feature>
<evidence type="ECO:0000256" key="6">
    <source>
        <dbReference type="PROSITE-ProRule" id="PRU00023"/>
    </source>
</evidence>
<keyword evidence="10" id="KW-1185">Reference proteome</keyword>
<keyword evidence="2" id="KW-0677">Repeat</keyword>
<feature type="domain" description="Nephrocystin 3-like N-terminal" evidence="8">
    <location>
        <begin position="417"/>
        <end position="540"/>
    </location>
</feature>
<dbReference type="Pfam" id="PF12796">
    <property type="entry name" value="Ank_2"/>
    <property type="match status" value="5"/>
</dbReference>
<dbReference type="SMART" id="SM00248">
    <property type="entry name" value="ANK"/>
    <property type="match status" value="17"/>
</dbReference>
<evidence type="ECO:0000256" key="2">
    <source>
        <dbReference type="ARBA" id="ARBA00022737"/>
    </source>
</evidence>
<evidence type="ECO:0000256" key="3">
    <source>
        <dbReference type="ARBA" id="ARBA00022771"/>
    </source>
</evidence>
<comment type="caution">
    <text evidence="9">The sequence shown here is derived from an EMBL/GenBank/DDBJ whole genome shotgun (WGS) entry which is preliminary data.</text>
</comment>
<gene>
    <name evidence="9" type="ORF">B0T10DRAFT_197443</name>
</gene>
<keyword evidence="4" id="KW-0862">Zinc</keyword>
<keyword evidence="3" id="KW-0863">Zinc-finger</keyword>
<dbReference type="EMBL" id="JAGPYM010000034">
    <property type="protein sequence ID" value="KAH6876599.1"/>
    <property type="molecule type" value="Genomic_DNA"/>
</dbReference>
<evidence type="ECO:0000313" key="10">
    <source>
        <dbReference type="Proteomes" id="UP000777438"/>
    </source>
</evidence>
<keyword evidence="5 6" id="KW-0040">ANK repeat</keyword>
<feature type="repeat" description="ANK" evidence="6">
    <location>
        <begin position="1063"/>
        <end position="1095"/>
    </location>
</feature>
<feature type="compositionally biased region" description="Low complexity" evidence="7">
    <location>
        <begin position="1"/>
        <end position="22"/>
    </location>
</feature>
<accession>A0A9P8VVT4</accession>
<feature type="repeat" description="ANK" evidence="6">
    <location>
        <begin position="1029"/>
        <end position="1053"/>
    </location>
</feature>
<feature type="repeat" description="ANK" evidence="6">
    <location>
        <begin position="1131"/>
        <end position="1163"/>
    </location>
</feature>
<dbReference type="Proteomes" id="UP000777438">
    <property type="component" value="Unassembled WGS sequence"/>
</dbReference>
<dbReference type="PROSITE" id="PS50088">
    <property type="entry name" value="ANK_REPEAT"/>
    <property type="match status" value="7"/>
</dbReference>